<evidence type="ECO:0000313" key="1">
    <source>
        <dbReference type="EMBL" id="ABV54213.1"/>
    </source>
</evidence>
<dbReference type="EMBL" id="EU295360">
    <property type="protein sequence ID" value="ACA05657.1"/>
    <property type="molecule type" value="Genomic_DNA"/>
</dbReference>
<evidence type="ECO:0000313" key="5">
    <source>
        <dbReference type="EMBL" id="ABV54217.1"/>
    </source>
</evidence>
<evidence type="ECO:0000313" key="7">
    <source>
        <dbReference type="EMBL" id="ACA05659.1"/>
    </source>
</evidence>
<name>B1NPN9_LISMN</name>
<dbReference type="EMBL" id="EF990793">
    <property type="protein sequence ID" value="ABV54213.1"/>
    <property type="molecule type" value="Genomic_DNA"/>
</dbReference>
<dbReference type="EMBL" id="EF990794">
    <property type="protein sequence ID" value="ABV54214.1"/>
    <property type="molecule type" value="Genomic_DNA"/>
</dbReference>
<proteinExistence type="predicted"/>
<gene>
    <name evidence="1" type="primary">inlA</name>
</gene>
<dbReference type="EMBL" id="EU295363">
    <property type="protein sequence ID" value="ACA05660.1"/>
    <property type="molecule type" value="Genomic_DNA"/>
</dbReference>
<reference evidence="1" key="1">
    <citation type="journal article" date="2008" name="Microbiology">
        <title>Multiple point mutations in virulence genes explain the low virulence of Listeria monocytogenes field strains.</title>
        <authorList>
            <person name="Temoin S."/>
            <person name="Roche S.M."/>
            <person name="Grepinet O."/>
            <person name="Fardini Y."/>
            <person name="Velge P."/>
        </authorList>
    </citation>
    <scope>NUCLEOTIDE SEQUENCE</scope>
    <source>
        <strain evidence="2">416</strain>
        <strain evidence="3">417</strain>
        <strain evidence="5">BO43</strain>
        <strain evidence="4">CNL895795</strain>
        <strain evidence="1">CNL895807</strain>
    </source>
</reference>
<protein>
    <submittedName>
        <fullName evidence="6">InlA</fullName>
    </submittedName>
    <submittedName>
        <fullName evidence="1">Truncated internalin A</fullName>
    </submittedName>
</protein>
<evidence type="ECO:0000313" key="2">
    <source>
        <dbReference type="EMBL" id="ABV54214.1"/>
    </source>
</evidence>
<evidence type="ECO:0000313" key="3">
    <source>
        <dbReference type="EMBL" id="ABV54215.1"/>
    </source>
</evidence>
<dbReference type="EMBL" id="EF990795">
    <property type="protein sequence ID" value="ABV54215.1"/>
    <property type="molecule type" value="Genomic_DNA"/>
</dbReference>
<evidence type="ECO:0000313" key="8">
    <source>
        <dbReference type="EMBL" id="ACA05660.1"/>
    </source>
</evidence>
<accession>B1NPN9</accession>
<organism evidence="1">
    <name type="scientific">Listeria monocytogenes</name>
    <dbReference type="NCBI Taxonomy" id="1639"/>
    <lineage>
        <taxon>Bacteria</taxon>
        <taxon>Bacillati</taxon>
        <taxon>Bacillota</taxon>
        <taxon>Bacilli</taxon>
        <taxon>Bacillales</taxon>
        <taxon>Listeriaceae</taxon>
        <taxon>Listeria</taxon>
    </lineage>
</organism>
<dbReference type="EMBL" id="EU295366">
    <property type="protein sequence ID" value="ACA05663.1"/>
    <property type="molecule type" value="Genomic_DNA"/>
</dbReference>
<dbReference type="EMBL" id="EF990797">
    <property type="protein sequence ID" value="ABV54217.1"/>
    <property type="molecule type" value="Genomic_DNA"/>
</dbReference>
<dbReference type="EMBL" id="EU295362">
    <property type="protein sequence ID" value="ACA05659.1"/>
    <property type="molecule type" value="Genomic_DNA"/>
</dbReference>
<evidence type="ECO:0000313" key="9">
    <source>
        <dbReference type="EMBL" id="ACA05663.1"/>
    </source>
</evidence>
<sequence>MRKKTICMVEKYTSSNISIWQWSMD</sequence>
<dbReference type="AlphaFoldDB" id="B1NPN9"/>
<dbReference type="EMBL" id="EF990796">
    <property type="protein sequence ID" value="ABV54216.1"/>
    <property type="molecule type" value="Genomic_DNA"/>
</dbReference>
<reference evidence="6" key="2">
    <citation type="journal article" date="2012" name="BMC Microbiol.">
        <title>Polyphasic characterization and genetic relatedness of low-virulence and virulent Listeria monocytogenes isolates.</title>
        <authorList>
            <person name="Roche S.M."/>
            <person name="Grepinet O."/>
            <person name="Kerouanton A."/>
            <person name="Ragon M."/>
            <person name="Leclercq A."/>
            <person name="Temoin S."/>
            <person name="Schaeffer B."/>
            <person name="Skorski G."/>
            <person name="Mereghetti L."/>
            <person name="Le Monnier A."/>
            <person name="Velge P."/>
        </authorList>
    </citation>
    <scope>NUCLEOTIDE SEQUENCE</scope>
    <source>
        <strain evidence="9">A23</strain>
        <strain evidence="8">DPF234HG2</strain>
        <strain evidence="7">DSS1130BFA2</strain>
        <strain evidence="6">DSS794AA1</strain>
    </source>
</reference>
<evidence type="ECO:0000313" key="4">
    <source>
        <dbReference type="EMBL" id="ABV54216.1"/>
    </source>
</evidence>
<evidence type="ECO:0000313" key="6">
    <source>
        <dbReference type="EMBL" id="ACA05657.1"/>
    </source>
</evidence>